<evidence type="ECO:0000313" key="6">
    <source>
        <dbReference type="EMBL" id="OUD12039.1"/>
    </source>
</evidence>
<dbReference type="Pfam" id="PF13407">
    <property type="entry name" value="Peripla_BP_4"/>
    <property type="match status" value="1"/>
</dbReference>
<comment type="similarity">
    <text evidence="2">Belongs to the bacterial solute-binding protein 2 family.</text>
</comment>
<dbReference type="GO" id="GO:0055085">
    <property type="term" value="P:transmembrane transport"/>
    <property type="evidence" value="ECO:0007669"/>
    <property type="project" value="UniProtKB-ARBA"/>
</dbReference>
<reference evidence="6 7" key="1">
    <citation type="submission" date="2016-12" db="EMBL/GenBank/DDBJ databases">
        <title>Thioflexothrix psekupsii D3 genome sequencing and assembly.</title>
        <authorList>
            <person name="Fomenkov A."/>
            <person name="Vincze T."/>
            <person name="Grabovich M."/>
            <person name="Anton B.P."/>
            <person name="Dubinina G."/>
            <person name="Orlova M."/>
            <person name="Belousova E."/>
            <person name="Roberts R.J."/>
        </authorList>
    </citation>
    <scope>NUCLEOTIDE SEQUENCE [LARGE SCALE GENOMIC DNA]</scope>
    <source>
        <strain evidence="6">D3</strain>
    </source>
</reference>
<dbReference type="PANTHER" id="PTHR46847">
    <property type="entry name" value="D-ALLOSE-BINDING PERIPLASMIC PROTEIN-RELATED"/>
    <property type="match status" value="1"/>
</dbReference>
<protein>
    <submittedName>
        <fullName evidence="6">Sugar ABC transporter substrate-binding protein</fullName>
    </submittedName>
</protein>
<comment type="caution">
    <text evidence="6">The sequence shown here is derived from an EMBL/GenBank/DDBJ whole genome shotgun (WGS) entry which is preliminary data.</text>
</comment>
<dbReference type="PANTHER" id="PTHR46847:SF1">
    <property type="entry name" value="D-ALLOSE-BINDING PERIPLASMIC PROTEIN-RELATED"/>
    <property type="match status" value="1"/>
</dbReference>
<evidence type="ECO:0000313" key="7">
    <source>
        <dbReference type="Proteomes" id="UP000194798"/>
    </source>
</evidence>
<gene>
    <name evidence="6" type="ORF">TPSD3_12950</name>
</gene>
<dbReference type="Gene3D" id="3.40.50.2300">
    <property type="match status" value="2"/>
</dbReference>
<comment type="subcellular location">
    <subcellularLocation>
        <location evidence="1">Cell envelope</location>
    </subcellularLocation>
</comment>
<feature type="chain" id="PRO_5012513144" evidence="4">
    <location>
        <begin position="22"/>
        <end position="314"/>
    </location>
</feature>
<keyword evidence="7" id="KW-1185">Reference proteome</keyword>
<evidence type="ECO:0000259" key="5">
    <source>
        <dbReference type="Pfam" id="PF13407"/>
    </source>
</evidence>
<dbReference type="InterPro" id="IPR025997">
    <property type="entry name" value="SBP_2_dom"/>
</dbReference>
<dbReference type="AlphaFoldDB" id="A0A251X4D1"/>
<dbReference type="GO" id="GO:0030246">
    <property type="term" value="F:carbohydrate binding"/>
    <property type="evidence" value="ECO:0007669"/>
    <property type="project" value="UniProtKB-ARBA"/>
</dbReference>
<organism evidence="6 7">
    <name type="scientific">Thioflexithrix psekupsensis</name>
    <dbReference type="NCBI Taxonomy" id="1570016"/>
    <lineage>
        <taxon>Bacteria</taxon>
        <taxon>Pseudomonadati</taxon>
        <taxon>Pseudomonadota</taxon>
        <taxon>Gammaproteobacteria</taxon>
        <taxon>Thiotrichales</taxon>
        <taxon>Thioflexithrix</taxon>
    </lineage>
</organism>
<evidence type="ECO:0000256" key="3">
    <source>
        <dbReference type="ARBA" id="ARBA00022729"/>
    </source>
</evidence>
<feature type="signal peptide" evidence="4">
    <location>
        <begin position="1"/>
        <end position="21"/>
    </location>
</feature>
<dbReference type="SUPFAM" id="SSF53822">
    <property type="entry name" value="Periplasmic binding protein-like I"/>
    <property type="match status" value="1"/>
</dbReference>
<dbReference type="OrthoDB" id="4827464at2"/>
<keyword evidence="3 4" id="KW-0732">Signal</keyword>
<dbReference type="Proteomes" id="UP000194798">
    <property type="component" value="Unassembled WGS sequence"/>
</dbReference>
<feature type="domain" description="Periplasmic binding protein" evidence="5">
    <location>
        <begin position="28"/>
        <end position="288"/>
    </location>
</feature>
<accession>A0A251X4D1</accession>
<name>A0A251X4D1_9GAMM</name>
<sequence length="314" mass="34970">MQKWLCFSLLIGCGFVVNVSAQNAPYRIGFSQATTTEPWRLLFNQQLRDEAAKYPEIHLLVTDGLDRAEKQISDVENLLQNKIDALLISPKVADALTPIVNQVYQQGIPVFVLDRNISNDDYTQFIGGDNLLIGRTAGEYVVQLLGGKGQAKGRIVEIWGIPESTPAQERHRGFQEVIAQETGIVNLTHAENANGQYKQDMAYELMAHFLDQYSDIDLVYAHNDPMAYGAYLAAKDLGREKNIYFLGIDGIPSEGMRWVNEGILTATFVYQTPGAVAIQQALKVLQGESVEKRIILPTQVVDKNNVAEMLTQPQ</sequence>
<dbReference type="RefSeq" id="WP_086488953.1">
    <property type="nucleotide sequence ID" value="NZ_MSLT01000023.1"/>
</dbReference>
<proteinExistence type="inferred from homology"/>
<evidence type="ECO:0000256" key="2">
    <source>
        <dbReference type="ARBA" id="ARBA00007639"/>
    </source>
</evidence>
<dbReference type="InterPro" id="IPR028082">
    <property type="entry name" value="Peripla_BP_I"/>
</dbReference>
<evidence type="ECO:0000256" key="4">
    <source>
        <dbReference type="SAM" id="SignalP"/>
    </source>
</evidence>
<dbReference type="GO" id="GO:0030313">
    <property type="term" value="C:cell envelope"/>
    <property type="evidence" value="ECO:0007669"/>
    <property type="project" value="UniProtKB-SubCell"/>
</dbReference>
<dbReference type="CDD" id="cd06308">
    <property type="entry name" value="PBP1_sensor_kinase-like"/>
    <property type="match status" value="1"/>
</dbReference>
<dbReference type="EMBL" id="MSLT01000023">
    <property type="protein sequence ID" value="OUD12039.1"/>
    <property type="molecule type" value="Genomic_DNA"/>
</dbReference>
<evidence type="ECO:0000256" key="1">
    <source>
        <dbReference type="ARBA" id="ARBA00004196"/>
    </source>
</evidence>